<keyword evidence="2" id="KW-0479">Metal-binding</keyword>
<feature type="region of interest" description="Disordered" evidence="9">
    <location>
        <begin position="1"/>
        <end position="42"/>
    </location>
</feature>
<comment type="caution">
    <text evidence="11">The sequence shown here is derived from an EMBL/GenBank/DDBJ whole genome shotgun (WGS) entry which is preliminary data.</text>
</comment>
<dbReference type="EMBL" id="JAJSOF020000005">
    <property type="protein sequence ID" value="KAJ4447036.1"/>
    <property type="molecule type" value="Genomic_DNA"/>
</dbReference>
<keyword evidence="5" id="KW-0862">Zinc</keyword>
<evidence type="ECO:0000256" key="4">
    <source>
        <dbReference type="ARBA" id="ARBA00022771"/>
    </source>
</evidence>
<dbReference type="SUPFAM" id="SSF57667">
    <property type="entry name" value="beta-beta-alpha zinc fingers"/>
    <property type="match status" value="4"/>
</dbReference>
<feature type="compositionally biased region" description="Basic and acidic residues" evidence="9">
    <location>
        <begin position="1"/>
        <end position="10"/>
    </location>
</feature>
<feature type="domain" description="C2H2-type" evidence="10">
    <location>
        <begin position="243"/>
        <end position="270"/>
    </location>
</feature>
<evidence type="ECO:0000256" key="7">
    <source>
        <dbReference type="ARBA" id="ARBA00023242"/>
    </source>
</evidence>
<keyword evidence="12" id="KW-1185">Reference proteome</keyword>
<evidence type="ECO:0000313" key="11">
    <source>
        <dbReference type="EMBL" id="KAJ4447036.1"/>
    </source>
</evidence>
<evidence type="ECO:0000313" key="12">
    <source>
        <dbReference type="Proteomes" id="UP001148838"/>
    </source>
</evidence>
<evidence type="ECO:0000256" key="3">
    <source>
        <dbReference type="ARBA" id="ARBA00022737"/>
    </source>
</evidence>
<evidence type="ECO:0000256" key="9">
    <source>
        <dbReference type="SAM" id="MobiDB-lite"/>
    </source>
</evidence>
<dbReference type="Gene3D" id="3.30.160.60">
    <property type="entry name" value="Classic Zinc Finger"/>
    <property type="match status" value="7"/>
</dbReference>
<comment type="subcellular location">
    <subcellularLocation>
        <location evidence="1">Nucleus</location>
    </subcellularLocation>
</comment>
<name>A0ABQ8TLP2_PERAM</name>
<evidence type="ECO:0000256" key="5">
    <source>
        <dbReference type="ARBA" id="ARBA00022833"/>
    </source>
</evidence>
<evidence type="ECO:0000256" key="8">
    <source>
        <dbReference type="PROSITE-ProRule" id="PRU00042"/>
    </source>
</evidence>
<dbReference type="Proteomes" id="UP001148838">
    <property type="component" value="Unassembled WGS sequence"/>
</dbReference>
<keyword evidence="6" id="KW-0238">DNA-binding</keyword>
<dbReference type="InterPro" id="IPR050331">
    <property type="entry name" value="Zinc_finger"/>
</dbReference>
<evidence type="ECO:0000256" key="1">
    <source>
        <dbReference type="ARBA" id="ARBA00004123"/>
    </source>
</evidence>
<keyword evidence="4 8" id="KW-0863">Zinc-finger</keyword>
<organism evidence="11 12">
    <name type="scientific">Periplaneta americana</name>
    <name type="common">American cockroach</name>
    <name type="synonym">Blatta americana</name>
    <dbReference type="NCBI Taxonomy" id="6978"/>
    <lineage>
        <taxon>Eukaryota</taxon>
        <taxon>Metazoa</taxon>
        <taxon>Ecdysozoa</taxon>
        <taxon>Arthropoda</taxon>
        <taxon>Hexapoda</taxon>
        <taxon>Insecta</taxon>
        <taxon>Pterygota</taxon>
        <taxon>Neoptera</taxon>
        <taxon>Polyneoptera</taxon>
        <taxon>Dictyoptera</taxon>
        <taxon>Blattodea</taxon>
        <taxon>Blattoidea</taxon>
        <taxon>Blattidae</taxon>
        <taxon>Blattinae</taxon>
        <taxon>Periplaneta</taxon>
    </lineage>
</organism>
<feature type="domain" description="C2H2-type" evidence="10">
    <location>
        <begin position="159"/>
        <end position="186"/>
    </location>
</feature>
<evidence type="ECO:0000256" key="6">
    <source>
        <dbReference type="ARBA" id="ARBA00023125"/>
    </source>
</evidence>
<sequence length="359" mass="40074">MDKVKTKPEGDPFTVQSSAHTKLEEKKSSSEEVNSLNQRSTEINMECDEDSCDLTSQIRFEEVLLPNNFPMVKCEAVEESCYVETIKEEEETTDEVIAETSLNTDGDEMLQDEDTNPENALSSGNCAFGSTLDRQIYDHFLRGENLQSLSASLTDRGPYKCVACGKVVQTLHNLKTHFRTHAGEKRFKCDICGKYFSESGNLKAHVRIHTGEKPFKCDICGKCFSQSGALRDHIRTHTGEKPFKCDICGKCFSQSGALGVHIRTHTGEKPFKCEICGKCFSLARALKIHIRTHTGEKPFKCDVCGKCFSQSGTLKAHTLTHTGEKPLKCNVCGKCFTESRRLKNHALKHTGENISNDKI</sequence>
<feature type="domain" description="C2H2-type" evidence="10">
    <location>
        <begin position="327"/>
        <end position="354"/>
    </location>
</feature>
<dbReference type="PROSITE" id="PS00028">
    <property type="entry name" value="ZINC_FINGER_C2H2_1"/>
    <property type="match status" value="7"/>
</dbReference>
<evidence type="ECO:0000256" key="2">
    <source>
        <dbReference type="ARBA" id="ARBA00022723"/>
    </source>
</evidence>
<accession>A0ABQ8TLP2</accession>
<feature type="domain" description="C2H2-type" evidence="10">
    <location>
        <begin position="215"/>
        <end position="242"/>
    </location>
</feature>
<dbReference type="InterPro" id="IPR013087">
    <property type="entry name" value="Znf_C2H2_type"/>
</dbReference>
<dbReference type="PROSITE" id="PS50157">
    <property type="entry name" value="ZINC_FINGER_C2H2_2"/>
    <property type="match status" value="7"/>
</dbReference>
<dbReference type="PANTHER" id="PTHR16515">
    <property type="entry name" value="PR DOMAIN ZINC FINGER PROTEIN"/>
    <property type="match status" value="1"/>
</dbReference>
<dbReference type="PANTHER" id="PTHR16515:SF49">
    <property type="entry name" value="GASTRULA ZINC FINGER PROTEIN XLCGF49.1-LIKE-RELATED"/>
    <property type="match status" value="1"/>
</dbReference>
<protein>
    <recommendedName>
        <fullName evidence="10">C2H2-type domain-containing protein</fullName>
    </recommendedName>
</protein>
<dbReference type="Pfam" id="PF00096">
    <property type="entry name" value="zf-C2H2"/>
    <property type="match status" value="7"/>
</dbReference>
<keyword evidence="3" id="KW-0677">Repeat</keyword>
<feature type="compositionally biased region" description="Polar residues" evidence="9">
    <location>
        <begin position="33"/>
        <end position="42"/>
    </location>
</feature>
<proteinExistence type="predicted"/>
<evidence type="ECO:0000259" key="10">
    <source>
        <dbReference type="PROSITE" id="PS50157"/>
    </source>
</evidence>
<feature type="domain" description="C2H2-type" evidence="10">
    <location>
        <begin position="299"/>
        <end position="326"/>
    </location>
</feature>
<feature type="domain" description="C2H2-type" evidence="10">
    <location>
        <begin position="187"/>
        <end position="214"/>
    </location>
</feature>
<dbReference type="SMART" id="SM00355">
    <property type="entry name" value="ZnF_C2H2"/>
    <property type="match status" value="7"/>
</dbReference>
<keyword evidence="7" id="KW-0539">Nucleus</keyword>
<gene>
    <name evidence="11" type="ORF">ANN_09025</name>
</gene>
<dbReference type="InterPro" id="IPR036236">
    <property type="entry name" value="Znf_C2H2_sf"/>
</dbReference>
<reference evidence="11 12" key="1">
    <citation type="journal article" date="2022" name="Allergy">
        <title>Genome assembly and annotation of Periplaneta americana reveal a comprehensive cockroach allergen profile.</title>
        <authorList>
            <person name="Wang L."/>
            <person name="Xiong Q."/>
            <person name="Saelim N."/>
            <person name="Wang L."/>
            <person name="Nong W."/>
            <person name="Wan A.T."/>
            <person name="Shi M."/>
            <person name="Liu X."/>
            <person name="Cao Q."/>
            <person name="Hui J.H.L."/>
            <person name="Sookrung N."/>
            <person name="Leung T.F."/>
            <person name="Tungtrongchitr A."/>
            <person name="Tsui S.K.W."/>
        </authorList>
    </citation>
    <scope>NUCLEOTIDE SEQUENCE [LARGE SCALE GENOMIC DNA]</scope>
    <source>
        <strain evidence="11">PWHHKU_190912</strain>
    </source>
</reference>
<feature type="compositionally biased region" description="Basic and acidic residues" evidence="9">
    <location>
        <begin position="21"/>
        <end position="30"/>
    </location>
</feature>
<feature type="domain" description="C2H2-type" evidence="10">
    <location>
        <begin position="271"/>
        <end position="298"/>
    </location>
</feature>